<reference evidence="5 6" key="1">
    <citation type="submission" date="2015-08" db="EMBL/GenBank/DDBJ databases">
        <title>Complete genome sequence of Sulfurifustis variabilis.</title>
        <authorList>
            <person name="Miura A."/>
            <person name="Kojima H."/>
            <person name="Fukui M."/>
        </authorList>
    </citation>
    <scope>NUCLEOTIDE SEQUENCE [LARGE SCALE GENOMIC DNA]</scope>
    <source>
        <strain evidence="6">skN76</strain>
    </source>
</reference>
<evidence type="ECO:0000259" key="4">
    <source>
        <dbReference type="PROSITE" id="PS50893"/>
    </source>
</evidence>
<dbReference type="InterPro" id="IPR003439">
    <property type="entry name" value="ABC_transporter-like_ATP-bd"/>
</dbReference>
<dbReference type="InterPro" id="IPR003593">
    <property type="entry name" value="AAA+_ATPase"/>
</dbReference>
<keyword evidence="1" id="KW-0813">Transport</keyword>
<dbReference type="KEGG" id="sva:SVA_2349"/>
<dbReference type="SMART" id="SM00382">
    <property type="entry name" value="AAA"/>
    <property type="match status" value="1"/>
</dbReference>
<gene>
    <name evidence="5" type="ORF">SVA_2349</name>
</gene>
<dbReference type="Proteomes" id="UP000218899">
    <property type="component" value="Chromosome"/>
</dbReference>
<keyword evidence="3 5" id="KW-0067">ATP-binding</keyword>
<dbReference type="RefSeq" id="WP_197703179.1">
    <property type="nucleotide sequence ID" value="NZ_AP014936.1"/>
</dbReference>
<name>A0A1B4V5S5_9GAMM</name>
<keyword evidence="2" id="KW-0547">Nucleotide-binding</keyword>
<dbReference type="PROSITE" id="PS50893">
    <property type="entry name" value="ABC_TRANSPORTER_2"/>
    <property type="match status" value="1"/>
</dbReference>
<feature type="domain" description="ABC transporter" evidence="4">
    <location>
        <begin position="24"/>
        <end position="250"/>
    </location>
</feature>
<dbReference type="GO" id="GO:0005524">
    <property type="term" value="F:ATP binding"/>
    <property type="evidence" value="ECO:0007669"/>
    <property type="project" value="UniProtKB-KW"/>
</dbReference>
<proteinExistence type="predicted"/>
<accession>A0A1B4V5S5</accession>
<dbReference type="AlphaFoldDB" id="A0A1B4V5S5"/>
<dbReference type="InterPro" id="IPR017871">
    <property type="entry name" value="ABC_transporter-like_CS"/>
</dbReference>
<dbReference type="Gene3D" id="3.40.50.300">
    <property type="entry name" value="P-loop containing nucleotide triphosphate hydrolases"/>
    <property type="match status" value="1"/>
</dbReference>
<evidence type="ECO:0000256" key="2">
    <source>
        <dbReference type="ARBA" id="ARBA00022741"/>
    </source>
</evidence>
<dbReference type="EMBL" id="AP014936">
    <property type="protein sequence ID" value="BAU48899.1"/>
    <property type="molecule type" value="Genomic_DNA"/>
</dbReference>
<protein>
    <submittedName>
        <fullName evidence="5">ABC transporter ATP-binding protein</fullName>
    </submittedName>
</protein>
<dbReference type="PANTHER" id="PTHR42781:SF4">
    <property type="entry name" value="SPERMIDINE_PUTRESCINE IMPORT ATP-BINDING PROTEIN POTA"/>
    <property type="match status" value="1"/>
</dbReference>
<dbReference type="PANTHER" id="PTHR42781">
    <property type="entry name" value="SPERMIDINE/PUTRESCINE IMPORT ATP-BINDING PROTEIN POTA"/>
    <property type="match status" value="1"/>
</dbReference>
<dbReference type="GO" id="GO:0016887">
    <property type="term" value="F:ATP hydrolysis activity"/>
    <property type="evidence" value="ECO:0007669"/>
    <property type="project" value="InterPro"/>
</dbReference>
<evidence type="ECO:0000256" key="3">
    <source>
        <dbReference type="ARBA" id="ARBA00022840"/>
    </source>
</evidence>
<dbReference type="PROSITE" id="PS00211">
    <property type="entry name" value="ABC_TRANSPORTER_1"/>
    <property type="match status" value="1"/>
</dbReference>
<evidence type="ECO:0000313" key="5">
    <source>
        <dbReference type="EMBL" id="BAU48899.1"/>
    </source>
</evidence>
<dbReference type="SUPFAM" id="SSF52540">
    <property type="entry name" value="P-loop containing nucleoside triphosphate hydrolases"/>
    <property type="match status" value="1"/>
</dbReference>
<evidence type="ECO:0000256" key="1">
    <source>
        <dbReference type="ARBA" id="ARBA00022448"/>
    </source>
</evidence>
<dbReference type="Pfam" id="PF00005">
    <property type="entry name" value="ABC_tran"/>
    <property type="match status" value="1"/>
</dbReference>
<dbReference type="InterPro" id="IPR027417">
    <property type="entry name" value="P-loop_NTPase"/>
</dbReference>
<sequence>MHDVVREVPCLLPAMRALEPCLPLQARKIRFEAGGKRLIDGLDLSLRPGSLTAIMGPNGAGKSLLLRLLHGLLRPTGGEILWAGRAADSAVATRQAMVFQRPVLLRRSVAANVSYALEVRGIPACERSARVASVLRAARLEHLAERPARVLSGGEQQRLAVARALSVSPEILFLDEPTASLDPASTLAIEDLLRQAHEQGTTLVLVTHDIGQAKRLAQEVVFLHRGRIAEHTPADRFFVCPESAEARAFLEGRIVL</sequence>
<organism evidence="5 6">
    <name type="scientific">Sulfurifustis variabilis</name>
    <dbReference type="NCBI Taxonomy" id="1675686"/>
    <lineage>
        <taxon>Bacteria</taxon>
        <taxon>Pseudomonadati</taxon>
        <taxon>Pseudomonadota</taxon>
        <taxon>Gammaproteobacteria</taxon>
        <taxon>Acidiferrobacterales</taxon>
        <taxon>Acidiferrobacteraceae</taxon>
        <taxon>Sulfurifustis</taxon>
    </lineage>
</organism>
<evidence type="ECO:0000313" key="6">
    <source>
        <dbReference type="Proteomes" id="UP000218899"/>
    </source>
</evidence>
<keyword evidence="6" id="KW-1185">Reference proteome</keyword>
<dbReference type="InterPro" id="IPR050093">
    <property type="entry name" value="ABC_SmlMolc_Importer"/>
</dbReference>